<dbReference type="AlphaFoldDB" id="B0DHI7"/>
<reference evidence="1 2" key="1">
    <citation type="journal article" date="2008" name="Nature">
        <title>The genome of Laccaria bicolor provides insights into mycorrhizal symbiosis.</title>
        <authorList>
            <person name="Martin F."/>
            <person name="Aerts A."/>
            <person name="Ahren D."/>
            <person name="Brun A."/>
            <person name="Danchin E.G.J."/>
            <person name="Duchaussoy F."/>
            <person name="Gibon J."/>
            <person name="Kohler A."/>
            <person name="Lindquist E."/>
            <person name="Pereda V."/>
            <person name="Salamov A."/>
            <person name="Shapiro H.J."/>
            <person name="Wuyts J."/>
            <person name="Blaudez D."/>
            <person name="Buee M."/>
            <person name="Brokstein P."/>
            <person name="Canbaeck B."/>
            <person name="Cohen D."/>
            <person name="Courty P.E."/>
            <person name="Coutinho P.M."/>
            <person name="Delaruelle C."/>
            <person name="Detter J.C."/>
            <person name="Deveau A."/>
            <person name="DiFazio S."/>
            <person name="Duplessis S."/>
            <person name="Fraissinet-Tachet L."/>
            <person name="Lucic E."/>
            <person name="Frey-Klett P."/>
            <person name="Fourrey C."/>
            <person name="Feussner I."/>
            <person name="Gay G."/>
            <person name="Grimwood J."/>
            <person name="Hoegger P.J."/>
            <person name="Jain P."/>
            <person name="Kilaru S."/>
            <person name="Labbe J."/>
            <person name="Lin Y.C."/>
            <person name="Legue V."/>
            <person name="Le Tacon F."/>
            <person name="Marmeisse R."/>
            <person name="Melayah D."/>
            <person name="Montanini B."/>
            <person name="Muratet M."/>
            <person name="Nehls U."/>
            <person name="Niculita-Hirzel H."/>
            <person name="Oudot-Le Secq M.P."/>
            <person name="Peter M."/>
            <person name="Quesneville H."/>
            <person name="Rajashekar B."/>
            <person name="Reich M."/>
            <person name="Rouhier N."/>
            <person name="Schmutz J."/>
            <person name="Yin T."/>
            <person name="Chalot M."/>
            <person name="Henrissat B."/>
            <person name="Kuees U."/>
            <person name="Lucas S."/>
            <person name="Van de Peer Y."/>
            <person name="Podila G.K."/>
            <person name="Polle A."/>
            <person name="Pukkila P.J."/>
            <person name="Richardson P.M."/>
            <person name="Rouze P."/>
            <person name="Sanders I.R."/>
            <person name="Stajich J.E."/>
            <person name="Tunlid A."/>
            <person name="Tuskan G."/>
            <person name="Grigoriev I.V."/>
        </authorList>
    </citation>
    <scope>NUCLEOTIDE SEQUENCE [LARGE SCALE GENOMIC DNA]</scope>
    <source>
        <strain evidence="2">S238N-H82 / ATCC MYA-4686</strain>
    </source>
</reference>
<dbReference type="KEGG" id="lbc:LACBIDRAFT_302313"/>
<organism evidence="2">
    <name type="scientific">Laccaria bicolor (strain S238N-H82 / ATCC MYA-4686)</name>
    <name type="common">Bicoloured deceiver</name>
    <name type="synonym">Laccaria laccata var. bicolor</name>
    <dbReference type="NCBI Taxonomy" id="486041"/>
    <lineage>
        <taxon>Eukaryota</taxon>
        <taxon>Fungi</taxon>
        <taxon>Dikarya</taxon>
        <taxon>Basidiomycota</taxon>
        <taxon>Agaricomycotina</taxon>
        <taxon>Agaricomycetes</taxon>
        <taxon>Agaricomycetidae</taxon>
        <taxon>Agaricales</taxon>
        <taxon>Agaricineae</taxon>
        <taxon>Hydnangiaceae</taxon>
        <taxon>Laccaria</taxon>
    </lineage>
</organism>
<dbReference type="HOGENOM" id="CLU_2558666_0_0_1"/>
<name>B0DHI7_LACBS</name>
<keyword evidence="2" id="KW-1185">Reference proteome</keyword>
<evidence type="ECO:0000313" key="2">
    <source>
        <dbReference type="Proteomes" id="UP000001194"/>
    </source>
</evidence>
<protein>
    <submittedName>
        <fullName evidence="1">Predicted protein</fullName>
    </submittedName>
</protein>
<dbReference type="Proteomes" id="UP000001194">
    <property type="component" value="Unassembled WGS sequence"/>
</dbReference>
<gene>
    <name evidence="1" type="ORF">LACBIDRAFT_302313</name>
</gene>
<dbReference type="RefSeq" id="XP_001883400.1">
    <property type="nucleotide sequence ID" value="XM_001883365.1"/>
</dbReference>
<dbReference type="EMBL" id="DS547110">
    <property type="protein sequence ID" value="EDR06112.1"/>
    <property type="molecule type" value="Genomic_DNA"/>
</dbReference>
<dbReference type="InParanoid" id="B0DHI7"/>
<accession>B0DHI7</accession>
<sequence>MRGLWTVHARNIKIVKHCMVHLTNLIPADVQLRLIETKTNIHVLCTLASQLATTSHGQTTFESNSLFHIRNAGNRGNTGGMR</sequence>
<evidence type="ECO:0000313" key="1">
    <source>
        <dbReference type="EMBL" id="EDR06112.1"/>
    </source>
</evidence>
<proteinExistence type="predicted"/>
<dbReference type="GeneID" id="6078980"/>